<feature type="domain" description="Myb/SANT-like DNA-binding" evidence="2">
    <location>
        <begin position="2"/>
        <end position="90"/>
    </location>
</feature>
<dbReference type="Pfam" id="PF13837">
    <property type="entry name" value="Myb_DNA-bind_4"/>
    <property type="match status" value="2"/>
</dbReference>
<name>A0A0K8TMZ4_TABBR</name>
<dbReference type="PANTHER" id="PTHR47595:SF1">
    <property type="entry name" value="MYB_SANT-LIKE DNA-BINDING DOMAIN-CONTAINING PROTEIN"/>
    <property type="match status" value="1"/>
</dbReference>
<feature type="coiled-coil region" evidence="1">
    <location>
        <begin position="293"/>
        <end position="334"/>
    </location>
</feature>
<dbReference type="Gene3D" id="1.10.10.60">
    <property type="entry name" value="Homeodomain-like"/>
    <property type="match status" value="2"/>
</dbReference>
<proteinExistence type="evidence at transcript level"/>
<sequence>LWSDAAIRLLLDIYREYSPKVGKHCQFKTRKKLFEFMAEEFANNGYTVSASNVENKWKTLKRQYRNFKYRKLRAGKPIGICKYEKEIDEIFLADDTMQPEWLLTASELDDEDSPPYVFEEPSPPSRNYHFSKRRNSAVEQTQTSSKVFILASKHQWDDASTRLLLQLYREYSPQVGKHSKLRSRKMLWEFLTEEINKQGYMVSADNVESKWKALKRQYRKCKFFNRKGSPRRMKCSYEKELQEILLAEDELSQDNSFGASDGDNEDSKFEPCSYRRFEKSDPLLGSPRQLKKRNLAAEQIKLQKQKIAAYRERSEILREKNQILQKLLEKLINSND</sequence>
<evidence type="ECO:0000313" key="3">
    <source>
        <dbReference type="EMBL" id="JAI15506.1"/>
    </source>
</evidence>
<reference evidence="3" key="1">
    <citation type="journal article" date="2015" name="Insect Biochem. Mol. Biol.">
        <title>An insight into the sialome of the horse fly, Tabanus bromius.</title>
        <authorList>
            <person name="Ribeiro J.M."/>
            <person name="Kazimirova M."/>
            <person name="Takac P."/>
            <person name="Andersen J.F."/>
            <person name="Francischetti I.M."/>
        </authorList>
    </citation>
    <scope>NUCLEOTIDE SEQUENCE</scope>
</reference>
<evidence type="ECO:0000256" key="1">
    <source>
        <dbReference type="SAM" id="Coils"/>
    </source>
</evidence>
<keyword evidence="1" id="KW-0175">Coiled coil</keyword>
<accession>A0A0K8TMZ4</accession>
<dbReference type="EMBL" id="GDAI01002097">
    <property type="protein sequence ID" value="JAI15506.1"/>
    <property type="molecule type" value="mRNA"/>
</dbReference>
<feature type="domain" description="Myb/SANT-like DNA-binding" evidence="2">
    <location>
        <begin position="153"/>
        <end position="244"/>
    </location>
</feature>
<organism evidence="3">
    <name type="scientific">Tabanus bromius</name>
    <name type="common">Band-eyed brown horse fly</name>
    <dbReference type="NCBI Taxonomy" id="304241"/>
    <lineage>
        <taxon>Eukaryota</taxon>
        <taxon>Metazoa</taxon>
        <taxon>Ecdysozoa</taxon>
        <taxon>Arthropoda</taxon>
        <taxon>Hexapoda</taxon>
        <taxon>Insecta</taxon>
        <taxon>Pterygota</taxon>
        <taxon>Neoptera</taxon>
        <taxon>Endopterygota</taxon>
        <taxon>Diptera</taxon>
        <taxon>Brachycera</taxon>
        <taxon>Tabanomorpha</taxon>
        <taxon>Tabanoidea</taxon>
        <taxon>Tabanidae</taxon>
        <taxon>Tabanus</taxon>
    </lineage>
</organism>
<dbReference type="InterPro" id="IPR044822">
    <property type="entry name" value="Myb_DNA-bind_4"/>
</dbReference>
<dbReference type="AlphaFoldDB" id="A0A0K8TMZ4"/>
<feature type="non-terminal residue" evidence="3">
    <location>
        <position position="1"/>
    </location>
</feature>
<dbReference type="PANTHER" id="PTHR47595">
    <property type="entry name" value="HEAT SHOCK 70 KDA PROTEIN 14"/>
    <property type="match status" value="1"/>
</dbReference>
<evidence type="ECO:0000259" key="2">
    <source>
        <dbReference type="Pfam" id="PF13837"/>
    </source>
</evidence>
<protein>
    <recommendedName>
        <fullName evidence="2">Myb/SANT-like DNA-binding domain-containing protein</fullName>
    </recommendedName>
</protein>